<evidence type="ECO:0000256" key="6">
    <source>
        <dbReference type="ARBA" id="ARBA00022989"/>
    </source>
</evidence>
<keyword evidence="6 8" id="KW-1133">Transmembrane helix</keyword>
<dbReference type="PANTHER" id="PTHR34702:SF1">
    <property type="entry name" value="NA(+)_H(+) ANTIPORTER SUBUNIT F"/>
    <property type="match status" value="1"/>
</dbReference>
<dbReference type="GO" id="GO:0015385">
    <property type="term" value="F:sodium:proton antiporter activity"/>
    <property type="evidence" value="ECO:0007669"/>
    <property type="project" value="TreeGrafter"/>
</dbReference>
<reference evidence="9" key="1">
    <citation type="submission" date="2022-06" db="EMBL/GenBank/DDBJ databases">
        <title>Devosia sp. XJ19-45 genome assembly.</title>
        <authorList>
            <person name="Li B."/>
            <person name="Cai M."/>
            <person name="Nie G."/>
            <person name="Li W."/>
        </authorList>
    </citation>
    <scope>NUCLEOTIDE SEQUENCE</scope>
    <source>
        <strain evidence="9">XJ19-45</strain>
    </source>
</reference>
<comment type="caution">
    <text evidence="9">The sequence shown here is derived from an EMBL/GenBank/DDBJ whole genome shotgun (WGS) entry which is preliminary data.</text>
</comment>
<keyword evidence="7 8" id="KW-0472">Membrane</keyword>
<gene>
    <name evidence="9" type="ORF">NF348_12300</name>
</gene>
<dbReference type="EMBL" id="JAMWDU010000004">
    <property type="protein sequence ID" value="MCP8887896.1"/>
    <property type="molecule type" value="Genomic_DNA"/>
</dbReference>
<dbReference type="Pfam" id="PF04066">
    <property type="entry name" value="MrpF_PhaF"/>
    <property type="match status" value="1"/>
</dbReference>
<organism evidence="9 10">
    <name type="scientific">Devosia ureilytica</name>
    <dbReference type="NCBI Taxonomy" id="2952754"/>
    <lineage>
        <taxon>Bacteria</taxon>
        <taxon>Pseudomonadati</taxon>
        <taxon>Pseudomonadota</taxon>
        <taxon>Alphaproteobacteria</taxon>
        <taxon>Hyphomicrobiales</taxon>
        <taxon>Devosiaceae</taxon>
        <taxon>Devosia</taxon>
    </lineage>
</organism>
<protein>
    <submittedName>
        <fullName evidence="9">Cation:proton antiporter</fullName>
    </submittedName>
</protein>
<feature type="transmembrane region" description="Helical" evidence="8">
    <location>
        <begin position="6"/>
        <end position="27"/>
    </location>
</feature>
<feature type="transmembrane region" description="Helical" evidence="8">
    <location>
        <begin position="64"/>
        <end position="88"/>
    </location>
</feature>
<keyword evidence="4" id="KW-1003">Cell membrane</keyword>
<keyword evidence="10" id="KW-1185">Reference proteome</keyword>
<dbReference type="NCBIfam" id="NF009245">
    <property type="entry name" value="PRK12599.1-4"/>
    <property type="match status" value="1"/>
</dbReference>
<evidence type="ECO:0000313" key="10">
    <source>
        <dbReference type="Proteomes" id="UP001060275"/>
    </source>
</evidence>
<evidence type="ECO:0000313" key="9">
    <source>
        <dbReference type="EMBL" id="MCP8887896.1"/>
    </source>
</evidence>
<feature type="transmembrane region" description="Helical" evidence="8">
    <location>
        <begin position="39"/>
        <end position="58"/>
    </location>
</feature>
<name>A0A9Q4AQK4_9HYPH</name>
<evidence type="ECO:0000256" key="1">
    <source>
        <dbReference type="ARBA" id="ARBA00004651"/>
    </source>
</evidence>
<dbReference type="PANTHER" id="PTHR34702">
    <property type="entry name" value="NA(+)/H(+) ANTIPORTER SUBUNIT F1"/>
    <property type="match status" value="1"/>
</dbReference>
<sequence>MTPEIFIEWAALISLVLLGLALLVSLVRIVIGPTLSDRILALDLLTVVAMGFVGAIAVRTGLWLFLDIAIALALLGFLATVALARYILLRGAGTQTAAGENS</sequence>
<dbReference type="AlphaFoldDB" id="A0A9Q4AQK4"/>
<dbReference type="RefSeq" id="WP_254674982.1">
    <property type="nucleotide sequence ID" value="NZ_JAMWDU010000004.1"/>
</dbReference>
<evidence type="ECO:0000256" key="5">
    <source>
        <dbReference type="ARBA" id="ARBA00022692"/>
    </source>
</evidence>
<comment type="similarity">
    <text evidence="2">Belongs to the CPA3 antiporters (TC 2.A.63) subunit F family.</text>
</comment>
<evidence type="ECO:0000256" key="8">
    <source>
        <dbReference type="SAM" id="Phobius"/>
    </source>
</evidence>
<accession>A0A9Q4AQK4</accession>
<evidence type="ECO:0000256" key="2">
    <source>
        <dbReference type="ARBA" id="ARBA00009212"/>
    </source>
</evidence>
<evidence type="ECO:0000256" key="4">
    <source>
        <dbReference type="ARBA" id="ARBA00022475"/>
    </source>
</evidence>
<dbReference type="GO" id="GO:0005886">
    <property type="term" value="C:plasma membrane"/>
    <property type="evidence" value="ECO:0007669"/>
    <property type="project" value="UniProtKB-SubCell"/>
</dbReference>
<proteinExistence type="inferred from homology"/>
<evidence type="ECO:0000256" key="3">
    <source>
        <dbReference type="ARBA" id="ARBA00022448"/>
    </source>
</evidence>
<evidence type="ECO:0000256" key="7">
    <source>
        <dbReference type="ARBA" id="ARBA00023136"/>
    </source>
</evidence>
<dbReference type="Proteomes" id="UP001060275">
    <property type="component" value="Unassembled WGS sequence"/>
</dbReference>
<dbReference type="InterPro" id="IPR007208">
    <property type="entry name" value="MrpF/PhaF-like"/>
</dbReference>
<keyword evidence="5 8" id="KW-0812">Transmembrane</keyword>
<keyword evidence="3" id="KW-0813">Transport</keyword>
<comment type="subcellular location">
    <subcellularLocation>
        <location evidence="1">Cell membrane</location>
        <topology evidence="1">Multi-pass membrane protein</topology>
    </subcellularLocation>
</comment>